<proteinExistence type="predicted"/>
<dbReference type="InterPro" id="IPR050228">
    <property type="entry name" value="Carboxylesterase_BioH"/>
</dbReference>
<keyword evidence="3" id="KW-1185">Reference proteome</keyword>
<dbReference type="SUPFAM" id="SSF53474">
    <property type="entry name" value="alpha/beta-Hydrolases"/>
    <property type="match status" value="1"/>
</dbReference>
<dbReference type="AlphaFoldDB" id="A0A4S2HEY0"/>
<dbReference type="PANTHER" id="PTHR43194">
    <property type="entry name" value="HYDROLASE ALPHA/BETA FOLD FAMILY"/>
    <property type="match status" value="1"/>
</dbReference>
<gene>
    <name evidence="2" type="ORF">E5162_05030</name>
</gene>
<dbReference type="Proteomes" id="UP000305451">
    <property type="component" value="Unassembled WGS sequence"/>
</dbReference>
<dbReference type="InterPro" id="IPR029058">
    <property type="entry name" value="AB_hydrolase_fold"/>
</dbReference>
<evidence type="ECO:0000313" key="3">
    <source>
        <dbReference type="Proteomes" id="UP000305451"/>
    </source>
</evidence>
<dbReference type="EMBL" id="SRXV01000001">
    <property type="protein sequence ID" value="TGY94637.1"/>
    <property type="molecule type" value="Genomic_DNA"/>
</dbReference>
<dbReference type="OrthoDB" id="9791366at2"/>
<name>A0A4S2HEY0_9PROT</name>
<dbReference type="GO" id="GO:0016787">
    <property type="term" value="F:hydrolase activity"/>
    <property type="evidence" value="ECO:0007669"/>
    <property type="project" value="UniProtKB-KW"/>
</dbReference>
<reference evidence="2 3" key="1">
    <citation type="journal article" date="2013" name="Int. J. Syst. Evol. Microbiol.">
        <title>Marinicauda pacifica gen. nov., sp. nov., a prosthecate alphaproteobacterium of the family Hyphomonadaceae isolated from deep seawater.</title>
        <authorList>
            <person name="Zhang X.Y."/>
            <person name="Li G.W."/>
            <person name="Wang C.S."/>
            <person name="Zhang Y.J."/>
            <person name="Xu X.W."/>
            <person name="Li H."/>
            <person name="Liu A."/>
            <person name="Liu C."/>
            <person name="Xie B.B."/>
            <person name="Qin Q.L."/>
            <person name="Xu Z."/>
            <person name="Chen X.L."/>
            <person name="Zhou B.C."/>
            <person name="Zhang Y.Z."/>
        </authorList>
    </citation>
    <scope>NUCLEOTIDE SEQUENCE [LARGE SCALE GENOMIC DNA]</scope>
    <source>
        <strain evidence="2 3">P-1 km-3</strain>
    </source>
</reference>
<evidence type="ECO:0000259" key="1">
    <source>
        <dbReference type="Pfam" id="PF00561"/>
    </source>
</evidence>
<dbReference type="RefSeq" id="WP_135943834.1">
    <property type="nucleotide sequence ID" value="NZ_BMEI01000001.1"/>
</dbReference>
<feature type="domain" description="AB hydrolase-1" evidence="1">
    <location>
        <begin position="32"/>
        <end position="274"/>
    </location>
</feature>
<protein>
    <submittedName>
        <fullName evidence="2">Alpha/beta hydrolase</fullName>
    </submittedName>
</protein>
<dbReference type="PANTHER" id="PTHR43194:SF2">
    <property type="entry name" value="PEROXISOMAL MEMBRANE PROTEIN LPX1"/>
    <property type="match status" value="1"/>
</dbReference>
<evidence type="ECO:0000313" key="2">
    <source>
        <dbReference type="EMBL" id="TGY94637.1"/>
    </source>
</evidence>
<dbReference type="Gene3D" id="3.40.50.1820">
    <property type="entry name" value="alpha/beta hydrolase"/>
    <property type="match status" value="1"/>
</dbReference>
<accession>A0A4S2HEY0</accession>
<dbReference type="InterPro" id="IPR000073">
    <property type="entry name" value="AB_hydrolase_1"/>
</dbReference>
<keyword evidence="2" id="KW-0378">Hydrolase</keyword>
<dbReference type="Pfam" id="PF00561">
    <property type="entry name" value="Abhydrolase_1"/>
    <property type="match status" value="1"/>
</dbReference>
<organism evidence="2 3">
    <name type="scientific">Marinicauda pacifica</name>
    <dbReference type="NCBI Taxonomy" id="1133559"/>
    <lineage>
        <taxon>Bacteria</taxon>
        <taxon>Pseudomonadati</taxon>
        <taxon>Pseudomonadota</taxon>
        <taxon>Alphaproteobacteria</taxon>
        <taxon>Maricaulales</taxon>
        <taxon>Maricaulaceae</taxon>
        <taxon>Marinicauda</taxon>
    </lineage>
</organism>
<comment type="caution">
    <text evidence="2">The sequence shown here is derived from an EMBL/GenBank/DDBJ whole genome shotgun (WGS) entry which is preliminary data.</text>
</comment>
<sequence length="288" mass="31587">MTQFSEHFHTASDGVKTYYRLYKARTPGGKAPVICLHGLTRNSKDFEDVAPMIAALGRDVMAVDVRGRGRSDRDSNPDNYQVPVYAEDVAGILKDLGWRRVVSVGTSMGGLMTMTLAAMQPDLLRGAVINDIGPEIDPEGLGRIQQYVGHAPTYASWQEAADGVRAVNGDAFPDETGDAFWLAFARRTCKEREDGRIVHDYDMAIAQAFDSGDGGLPDLWPLFDALKPVPVLLVRGALSDLLTEDTARKMEQRHPDLRLVTVERIGHAPMLTEPASAQAITTFLKECD</sequence>